<evidence type="ECO:0000313" key="1">
    <source>
        <dbReference type="EMBL" id="CAE8646818.1"/>
    </source>
</evidence>
<dbReference type="Proteomes" id="UP000626109">
    <property type="component" value="Unassembled WGS sequence"/>
</dbReference>
<gene>
    <name evidence="1" type="ORF">PGLA2088_LOCUS5140</name>
</gene>
<protein>
    <submittedName>
        <fullName evidence="1">Uncharacterized protein</fullName>
    </submittedName>
</protein>
<evidence type="ECO:0000313" key="2">
    <source>
        <dbReference type="Proteomes" id="UP000626109"/>
    </source>
</evidence>
<organism evidence="1 2">
    <name type="scientific">Polarella glacialis</name>
    <name type="common">Dinoflagellate</name>
    <dbReference type="NCBI Taxonomy" id="89957"/>
    <lineage>
        <taxon>Eukaryota</taxon>
        <taxon>Sar</taxon>
        <taxon>Alveolata</taxon>
        <taxon>Dinophyceae</taxon>
        <taxon>Suessiales</taxon>
        <taxon>Suessiaceae</taxon>
        <taxon>Polarella</taxon>
    </lineage>
</organism>
<name>A0A813I4J5_POLGL</name>
<reference evidence="1" key="1">
    <citation type="submission" date="2021-02" db="EMBL/GenBank/DDBJ databases">
        <authorList>
            <person name="Dougan E. K."/>
            <person name="Rhodes N."/>
            <person name="Thang M."/>
            <person name="Chan C."/>
        </authorList>
    </citation>
    <scope>NUCLEOTIDE SEQUENCE</scope>
</reference>
<sequence>MEQVASLDVCAEDESGPLLPSQAAQLPAAFPRWQRALGGAWALASLGLLAVVGFNPTVSSRLRSGPASPRTNEGSFSEAWERPNMNKSELRKSDILSTLPMEEITRGLSLSGVNLGGWLNLEDWFFSGSAGRNVMTLQSAGQG</sequence>
<comment type="caution">
    <text evidence="1">The sequence shown here is derived from an EMBL/GenBank/DDBJ whole genome shotgun (WGS) entry which is preliminary data.</text>
</comment>
<proteinExistence type="predicted"/>
<feature type="non-terminal residue" evidence="1">
    <location>
        <position position="1"/>
    </location>
</feature>
<dbReference type="AlphaFoldDB" id="A0A813I4J5"/>
<dbReference type="EMBL" id="CAJNNW010004853">
    <property type="protein sequence ID" value="CAE8646818.1"/>
    <property type="molecule type" value="Genomic_DNA"/>
</dbReference>
<accession>A0A813I4J5</accession>